<gene>
    <name evidence="1" type="ORF">PNW85_08200</name>
</gene>
<dbReference type="EMBL" id="JAQMLA010000019">
    <property type="protein sequence ID" value="MDB8686655.1"/>
    <property type="molecule type" value="Genomic_DNA"/>
</dbReference>
<evidence type="ECO:0000313" key="1">
    <source>
        <dbReference type="EMBL" id="MDB8686655.1"/>
    </source>
</evidence>
<reference evidence="1" key="1">
    <citation type="submission" date="2023-01" db="EMBL/GenBank/DDBJ databases">
        <title>Human gut microbiome strain richness.</title>
        <authorList>
            <person name="Chen-Liaw A."/>
        </authorList>
    </citation>
    <scope>NUCLEOTIDE SEQUENCE</scope>
    <source>
        <strain evidence="1">RTP21484st1_H11_RTP21484_190118</strain>
    </source>
</reference>
<dbReference type="AlphaFoldDB" id="A0AAW6DCJ7"/>
<dbReference type="Proteomes" id="UP001212160">
    <property type="component" value="Unassembled WGS sequence"/>
</dbReference>
<name>A0AAW6DCJ7_MEDGN</name>
<evidence type="ECO:0000313" key="2">
    <source>
        <dbReference type="Proteomes" id="UP001212160"/>
    </source>
</evidence>
<sequence length="100" mass="12033">MAEYYLKMRETRRNMFSDALLRLYRAKGPESEAARQLGLKLWDFDMEEKRMPINSEEQRILRHALNDLRNQRLAEGKYTDGVEQAMLDVMKPYKTKHLPW</sequence>
<proteinExistence type="predicted"/>
<organism evidence="1 2">
    <name type="scientific">Mediterraneibacter gnavus</name>
    <name type="common">Ruminococcus gnavus</name>
    <dbReference type="NCBI Taxonomy" id="33038"/>
    <lineage>
        <taxon>Bacteria</taxon>
        <taxon>Bacillati</taxon>
        <taxon>Bacillota</taxon>
        <taxon>Clostridia</taxon>
        <taxon>Lachnospirales</taxon>
        <taxon>Lachnospiraceae</taxon>
        <taxon>Mediterraneibacter</taxon>
    </lineage>
</organism>
<accession>A0AAW6DCJ7</accession>
<dbReference type="RefSeq" id="WP_272107739.1">
    <property type="nucleotide sequence ID" value="NZ_JAQMLA010000019.1"/>
</dbReference>
<protein>
    <submittedName>
        <fullName evidence="1">Uncharacterized protein</fullName>
    </submittedName>
</protein>
<comment type="caution">
    <text evidence="1">The sequence shown here is derived from an EMBL/GenBank/DDBJ whole genome shotgun (WGS) entry which is preliminary data.</text>
</comment>